<sequence length="76" mass="8523">MSFLPNTPRSPTLTSKIKTSPKPRRTDLKLRQRSAAPAIQLQPHGCSSEFKGGPEAEREAEEGGQVWWVRVVRIKP</sequence>
<evidence type="ECO:0000313" key="1">
    <source>
        <dbReference type="EMBL" id="KAH7847760.1"/>
    </source>
</evidence>
<dbReference type="Proteomes" id="UP000828048">
    <property type="component" value="Chromosome 5"/>
</dbReference>
<gene>
    <name evidence="1" type="ORF">Vadar_029967</name>
</gene>
<accession>A0ACB7Y414</accession>
<protein>
    <submittedName>
        <fullName evidence="1">Uncharacterized protein</fullName>
    </submittedName>
</protein>
<organism evidence="1 2">
    <name type="scientific">Vaccinium darrowii</name>
    <dbReference type="NCBI Taxonomy" id="229202"/>
    <lineage>
        <taxon>Eukaryota</taxon>
        <taxon>Viridiplantae</taxon>
        <taxon>Streptophyta</taxon>
        <taxon>Embryophyta</taxon>
        <taxon>Tracheophyta</taxon>
        <taxon>Spermatophyta</taxon>
        <taxon>Magnoliopsida</taxon>
        <taxon>eudicotyledons</taxon>
        <taxon>Gunneridae</taxon>
        <taxon>Pentapetalae</taxon>
        <taxon>asterids</taxon>
        <taxon>Ericales</taxon>
        <taxon>Ericaceae</taxon>
        <taxon>Vaccinioideae</taxon>
        <taxon>Vaccinieae</taxon>
        <taxon>Vaccinium</taxon>
    </lineage>
</organism>
<keyword evidence="2" id="KW-1185">Reference proteome</keyword>
<comment type="caution">
    <text evidence="1">The sequence shown here is derived from an EMBL/GenBank/DDBJ whole genome shotgun (WGS) entry which is preliminary data.</text>
</comment>
<proteinExistence type="predicted"/>
<dbReference type="EMBL" id="CM037155">
    <property type="protein sequence ID" value="KAH7847760.1"/>
    <property type="molecule type" value="Genomic_DNA"/>
</dbReference>
<evidence type="ECO:0000313" key="2">
    <source>
        <dbReference type="Proteomes" id="UP000828048"/>
    </source>
</evidence>
<name>A0ACB7Y414_9ERIC</name>
<reference evidence="1 2" key="1">
    <citation type="journal article" date="2021" name="Hortic Res">
        <title>High-quality reference genome and annotation aids understanding of berry development for evergreen blueberry (Vaccinium darrowii).</title>
        <authorList>
            <person name="Yu J."/>
            <person name="Hulse-Kemp A.M."/>
            <person name="Babiker E."/>
            <person name="Staton M."/>
        </authorList>
    </citation>
    <scope>NUCLEOTIDE SEQUENCE [LARGE SCALE GENOMIC DNA]</scope>
    <source>
        <strain evidence="2">cv. NJ 8807/NJ 8810</strain>
        <tissue evidence="1">Young leaf</tissue>
    </source>
</reference>